<protein>
    <submittedName>
        <fullName evidence="2">Uncharacterized protein</fullName>
    </submittedName>
</protein>
<keyword evidence="1" id="KW-0472">Membrane</keyword>
<dbReference type="Proteomes" id="UP000199682">
    <property type="component" value="Unassembled WGS sequence"/>
</dbReference>
<dbReference type="RefSeq" id="WP_090011368.1">
    <property type="nucleotide sequence ID" value="NZ_FNET01000017.1"/>
</dbReference>
<proteinExistence type="predicted"/>
<sequence>MTEIDRGRLAALAGFATTAVLLVLTVVAFLNDAMDSFGWQGGEYAYSFIWIALGSAVAGLVVKVAAPAPWRSAGTGMVLAGTVGVVVVITLVIVFMWALSNLSV</sequence>
<evidence type="ECO:0000313" key="2">
    <source>
        <dbReference type="EMBL" id="SDM14114.1"/>
    </source>
</evidence>
<reference evidence="3" key="1">
    <citation type="submission" date="2016-10" db="EMBL/GenBank/DDBJ databases">
        <authorList>
            <person name="Varghese N."/>
            <person name="Submissions S."/>
        </authorList>
    </citation>
    <scope>NUCLEOTIDE SEQUENCE [LARGE SCALE GENOMIC DNA]</scope>
    <source>
        <strain evidence="3">DSM 44796</strain>
    </source>
</reference>
<feature type="transmembrane region" description="Helical" evidence="1">
    <location>
        <begin position="78"/>
        <end position="99"/>
    </location>
</feature>
<organism evidence="2 3">
    <name type="scientific">Lentzea albidocapillata subsp. violacea</name>
    <dbReference type="NCBI Taxonomy" id="128104"/>
    <lineage>
        <taxon>Bacteria</taxon>
        <taxon>Bacillati</taxon>
        <taxon>Actinomycetota</taxon>
        <taxon>Actinomycetes</taxon>
        <taxon>Pseudonocardiales</taxon>
        <taxon>Pseudonocardiaceae</taxon>
        <taxon>Lentzea</taxon>
    </lineage>
</organism>
<dbReference type="AlphaFoldDB" id="A0A1G9QT11"/>
<keyword evidence="1" id="KW-1133">Transmembrane helix</keyword>
<gene>
    <name evidence="2" type="ORF">SAMN04488074_11749</name>
</gene>
<name>A0A1G9QT11_9PSEU</name>
<evidence type="ECO:0000256" key="1">
    <source>
        <dbReference type="SAM" id="Phobius"/>
    </source>
</evidence>
<evidence type="ECO:0000313" key="3">
    <source>
        <dbReference type="Proteomes" id="UP000199682"/>
    </source>
</evidence>
<keyword evidence="1" id="KW-0812">Transmembrane</keyword>
<dbReference type="EMBL" id="FNET01000017">
    <property type="protein sequence ID" value="SDM14114.1"/>
    <property type="molecule type" value="Genomic_DNA"/>
</dbReference>
<feature type="transmembrane region" description="Helical" evidence="1">
    <location>
        <begin position="44"/>
        <end position="66"/>
    </location>
</feature>
<accession>A0A1G9QT11</accession>